<dbReference type="InterPro" id="IPR026455">
    <property type="entry name" value="GRASP_w_spasm"/>
</dbReference>
<reference evidence="1 2" key="1">
    <citation type="journal article" date="2011" name="J. Bacteriol.">
        <title>Genome sequence of the algicidal bacterium Kordia algicida OT-1.</title>
        <authorList>
            <person name="Lee H.S."/>
            <person name="Kang S.G."/>
            <person name="Kwon K.K."/>
            <person name="Lee J.H."/>
            <person name="Kim S.J."/>
        </authorList>
    </citation>
    <scope>NUCLEOTIDE SEQUENCE [LARGE SCALE GENOMIC DNA]</scope>
    <source>
        <strain evidence="1 2">OT-1</strain>
    </source>
</reference>
<dbReference type="GO" id="GO:0009432">
    <property type="term" value="P:SOS response"/>
    <property type="evidence" value="ECO:0007669"/>
    <property type="project" value="TreeGrafter"/>
</dbReference>
<dbReference type="GO" id="GO:0018169">
    <property type="term" value="F:ribosomal S6-glutamic acid ligase activity"/>
    <property type="evidence" value="ECO:0007669"/>
    <property type="project" value="TreeGrafter"/>
</dbReference>
<evidence type="ECO:0000313" key="2">
    <source>
        <dbReference type="Proteomes" id="UP000002945"/>
    </source>
</evidence>
<keyword evidence="2" id="KW-1185">Reference proteome</keyword>
<proteinExistence type="predicted"/>
<dbReference type="EMBL" id="ABIB01000003">
    <property type="protein sequence ID" value="EDP96611.1"/>
    <property type="molecule type" value="Genomic_DNA"/>
</dbReference>
<dbReference type="STRING" id="391587.KAOT1_15648"/>
<dbReference type="HOGENOM" id="CLU_055286_0_0_10"/>
<sequence length="336" mass="38955">MSSMNTAKKTLILSRQDDGSTSNVIEWIVKYGKPYIRINTDDDKTKLDFVDIDARELTVSKHGEETNLFDIASVWHRRRGFSLKNVSINEEELNKGILFDTPNYHKKHVNSEYKVLTEYFHYILERDVPTIGNYKSTDVNKLIVLEIAKKYGVPIPRGYVVSTKKALKKVLDATDASFVITKAISQGVYHFTKEYGYYTYTERITEESLAALPDRFFPSLIQEEIKKKYELRVFYLNEEFYAMAIFSQKCKDTVVDFRKHTDQDSPQRKVPYNLPEHVKTGLIKIMNELELNTGSIDILVDEDNNYIFLEVNPVGQFGMTSAPCNYYLERKIANIL</sequence>
<dbReference type="AlphaFoldDB" id="A9DQA3"/>
<organism evidence="1 2">
    <name type="scientific">Kordia algicida OT-1</name>
    <dbReference type="NCBI Taxonomy" id="391587"/>
    <lineage>
        <taxon>Bacteria</taxon>
        <taxon>Pseudomonadati</taxon>
        <taxon>Bacteroidota</taxon>
        <taxon>Flavobacteriia</taxon>
        <taxon>Flavobacteriales</taxon>
        <taxon>Flavobacteriaceae</taxon>
        <taxon>Kordia</taxon>
    </lineage>
</organism>
<accession>A9DQA3</accession>
<dbReference type="GO" id="GO:0005737">
    <property type="term" value="C:cytoplasm"/>
    <property type="evidence" value="ECO:0007669"/>
    <property type="project" value="TreeGrafter"/>
</dbReference>
<dbReference type="PANTHER" id="PTHR21621:SF0">
    <property type="entry name" value="BETA-CITRYLGLUTAMATE SYNTHASE B-RELATED"/>
    <property type="match status" value="1"/>
</dbReference>
<dbReference type="SUPFAM" id="SSF56059">
    <property type="entry name" value="Glutathione synthetase ATP-binding domain-like"/>
    <property type="match status" value="1"/>
</dbReference>
<gene>
    <name evidence="1" type="ORF">KAOT1_15648</name>
</gene>
<dbReference type="PANTHER" id="PTHR21621">
    <property type="entry name" value="RIBOSOMAL PROTEIN S6 MODIFICATION PROTEIN"/>
    <property type="match status" value="1"/>
</dbReference>
<evidence type="ECO:0000313" key="1">
    <source>
        <dbReference type="EMBL" id="EDP96611.1"/>
    </source>
</evidence>
<comment type="caution">
    <text evidence="1">The sequence shown here is derived from an EMBL/GenBank/DDBJ whole genome shotgun (WGS) entry which is preliminary data.</text>
</comment>
<dbReference type="eggNOG" id="COG0189">
    <property type="taxonomic scope" value="Bacteria"/>
</dbReference>
<name>A9DQA3_9FLAO</name>
<dbReference type="NCBIfam" id="TIGR04192">
    <property type="entry name" value="GRASP_w_spasm"/>
    <property type="match status" value="1"/>
</dbReference>
<dbReference type="Gene3D" id="3.30.470.20">
    <property type="entry name" value="ATP-grasp fold, B domain"/>
    <property type="match status" value="1"/>
</dbReference>
<protein>
    <submittedName>
        <fullName evidence="1">Uncharacterized protein</fullName>
    </submittedName>
</protein>
<dbReference type="Proteomes" id="UP000002945">
    <property type="component" value="Unassembled WGS sequence"/>
</dbReference>